<evidence type="ECO:0000256" key="3">
    <source>
        <dbReference type="SAM" id="MobiDB-lite"/>
    </source>
</evidence>
<dbReference type="Proteomes" id="UP000290560">
    <property type="component" value="Unassembled WGS sequence"/>
</dbReference>
<organism evidence="5">
    <name type="scientific">Ensete ventricosum</name>
    <name type="common">Abyssinian banana</name>
    <name type="synonym">Musa ensete</name>
    <dbReference type="NCBI Taxonomy" id="4639"/>
    <lineage>
        <taxon>Eukaryota</taxon>
        <taxon>Viridiplantae</taxon>
        <taxon>Streptophyta</taxon>
        <taxon>Embryophyta</taxon>
        <taxon>Tracheophyta</taxon>
        <taxon>Spermatophyta</taxon>
        <taxon>Magnoliopsida</taxon>
        <taxon>Liliopsida</taxon>
        <taxon>Zingiberales</taxon>
        <taxon>Musaceae</taxon>
        <taxon>Ensete</taxon>
    </lineage>
</organism>
<feature type="domain" description="ACT" evidence="4">
    <location>
        <begin position="230"/>
        <end position="313"/>
    </location>
</feature>
<dbReference type="InterPro" id="IPR040217">
    <property type="entry name" value="ACR1-12"/>
</dbReference>
<dbReference type="InterPro" id="IPR045865">
    <property type="entry name" value="ACT-like_dom_sf"/>
</dbReference>
<protein>
    <recommendedName>
        <fullName evidence="2">ACT domain-containing protein ACR</fullName>
    </recommendedName>
    <alternativeName>
        <fullName evidence="2">Protein ACT DOMAIN REPEATS</fullName>
    </alternativeName>
</protein>
<comment type="function">
    <text evidence="2">Binds amino acids.</text>
</comment>
<dbReference type="PANTHER" id="PTHR31096:SF50">
    <property type="entry name" value="ACT DOMAIN-CONTAINING PROTEIN ACR2"/>
    <property type="match status" value="1"/>
</dbReference>
<evidence type="ECO:0000256" key="1">
    <source>
        <dbReference type="ARBA" id="ARBA00022737"/>
    </source>
</evidence>
<dbReference type="AlphaFoldDB" id="A0A445MF80"/>
<gene>
    <name evidence="5" type="ORF">BHM03_00018622</name>
</gene>
<dbReference type="PROSITE" id="PS51671">
    <property type="entry name" value="ACT"/>
    <property type="match status" value="1"/>
</dbReference>
<dbReference type="InterPro" id="IPR002912">
    <property type="entry name" value="ACT_dom"/>
</dbReference>
<feature type="compositionally biased region" description="Polar residues" evidence="3">
    <location>
        <begin position="47"/>
        <end position="59"/>
    </location>
</feature>
<proteinExistence type="predicted"/>
<evidence type="ECO:0000259" key="4">
    <source>
        <dbReference type="PROSITE" id="PS51671"/>
    </source>
</evidence>
<dbReference type="SUPFAM" id="SSF55021">
    <property type="entry name" value="ACT-like"/>
    <property type="match status" value="2"/>
</dbReference>
<dbReference type="Pfam" id="PF13740">
    <property type="entry name" value="ACT_6"/>
    <property type="match status" value="1"/>
</dbReference>
<dbReference type="GO" id="GO:0016597">
    <property type="term" value="F:amino acid binding"/>
    <property type="evidence" value="ECO:0007669"/>
    <property type="project" value="UniProtKB-UniRule"/>
</dbReference>
<evidence type="ECO:0000313" key="5">
    <source>
        <dbReference type="EMBL" id="RZR72925.1"/>
    </source>
</evidence>
<accession>A0A445MF80</accession>
<name>A0A445MF80_ENSVE</name>
<dbReference type="PANTHER" id="PTHR31096">
    <property type="entry name" value="ACT DOMAIN-CONTAINING PROTEIN ACR4-RELATED"/>
    <property type="match status" value="1"/>
</dbReference>
<dbReference type="Gene3D" id="3.30.70.260">
    <property type="match status" value="1"/>
</dbReference>
<sequence>MTWAPLGAHCCHPCRTKRVNVEKEVGAGTVPSPPSTHVCGRGLGLVNPTSSRVTRQPSIRPSPHPIFNISRSPLPTPALKPPEKRSPPPTVSDPITLLLHAASKARVSVDNESCEKCTVVKVDSINKQGLLLKVVQVLTDMDLFITKSYISSDARWFMDVETQWVVQYDIVMKANFMNDSTSFFHDSHRNANRVCVLQAIGERGELQISEEAEYCSDDDSGMESSSERTAIEMIGVNRPGLFSEISAALAEQRCNVVEAHAWSHNACLACIACISDESTSTCIDDPRRLSAIEDHLSNILGPSSSLGGEKDSSRSVRTCSLGCDNWRGHAERRLHQLMLANQDFDGPQGPLNNMSSWAMNVDNYEEGRRTVVSIDACKEKGYTVVNVECLDRPKLMFDTVCTLTDMQYLVFHANITTSHGPLAHQVCESLYSLLRRMVLFWIYTISDALFAEFECRRSILSGARMAEYWTPNWRSSEFPNAWRLQSSVESVRWYSPAFVDKISSCVVQVMDGIGIVLQGIRLELDLQNNVRVLPYVTRTLREHGLTVAQADIAAHGEKTKNVFFIQDISGKEIDMGTVESMKKELEPLSVQVENAMLPHKLNSMERDRFSFVSLLRSQLERFSHSFISI</sequence>
<feature type="region of interest" description="Disordered" evidence="3">
    <location>
        <begin position="46"/>
        <end position="92"/>
    </location>
</feature>
<evidence type="ECO:0000256" key="2">
    <source>
        <dbReference type="RuleBase" id="RU369043"/>
    </source>
</evidence>
<reference evidence="5" key="1">
    <citation type="journal article" date="2018" name="Data Brief">
        <title>Genome sequence data from 17 accessions of Ensete ventricosum, a staple food crop for millions in Ethiopia.</title>
        <authorList>
            <person name="Yemataw Z."/>
            <person name="Muzemil S."/>
            <person name="Ambachew D."/>
            <person name="Tripathi L."/>
            <person name="Tesfaye K."/>
            <person name="Chala A."/>
            <person name="Farbos A."/>
            <person name="O'Neill P."/>
            <person name="Moore K."/>
            <person name="Grant M."/>
            <person name="Studholme D.J."/>
        </authorList>
    </citation>
    <scope>NUCLEOTIDE SEQUENCE [LARGE SCALE GENOMIC DNA]</scope>
    <source>
        <tissue evidence="5">Leaf</tissue>
    </source>
</reference>
<dbReference type="EMBL" id="KV875785">
    <property type="protein sequence ID" value="RZR72925.1"/>
    <property type="molecule type" value="Genomic_DNA"/>
</dbReference>
<keyword evidence="1 2" id="KW-0677">Repeat</keyword>